<dbReference type="AlphaFoldDB" id="A0A4R6H5N0"/>
<proteinExistence type="predicted"/>
<evidence type="ECO:0000313" key="3">
    <source>
        <dbReference type="Proteomes" id="UP000294848"/>
    </source>
</evidence>
<name>A0A4R6H5N0_9BACT</name>
<dbReference type="OrthoDB" id="1418626at2"/>
<gene>
    <name evidence="2" type="ORF">DET52_103138</name>
</gene>
<protein>
    <submittedName>
        <fullName evidence="2">Uncharacterized protein DUF2490</fullName>
    </submittedName>
</protein>
<keyword evidence="1" id="KW-0732">Signal</keyword>
<feature type="chain" id="PRO_5020285894" evidence="1">
    <location>
        <begin position="23"/>
        <end position="239"/>
    </location>
</feature>
<dbReference type="EMBL" id="SNWI01000003">
    <property type="protein sequence ID" value="TDO03197.1"/>
    <property type="molecule type" value="Genomic_DNA"/>
</dbReference>
<reference evidence="2 3" key="1">
    <citation type="submission" date="2019-03" db="EMBL/GenBank/DDBJ databases">
        <title>Freshwater and sediment microbial communities from various areas in North America, analyzing microbe dynamics in response to fracking.</title>
        <authorList>
            <person name="Lamendella R."/>
        </authorList>
    </citation>
    <scope>NUCLEOTIDE SEQUENCE [LARGE SCALE GENOMIC DNA]</scope>
    <source>
        <strain evidence="2 3">114D</strain>
    </source>
</reference>
<comment type="caution">
    <text evidence="2">The sequence shown here is derived from an EMBL/GenBank/DDBJ whole genome shotgun (WGS) entry which is preliminary data.</text>
</comment>
<sequence length="239" mass="27906">MKLKIKHIFAVLLFLCFGPIHAQDLSEDLKSWTNVGLSYKINQDFRLKANHTLALNLTTPVFSFSQTSLALSYRIKSGVYVEGGYLKGLFNHSRSLERQGAYSSWFNTLSVDRVYGRFSYKQKLVKRLSLYHRLEYQYFLPDLNKYKTRSLYTAKLSYNVRRSSVSPYLEGRVYYYHGGQKVSNGIKRYRLKTGASFKPVKDSSMRLSIYYLFQNEFKTKPLSDNDYMVLGTSISFRIK</sequence>
<dbReference type="InterPro" id="IPR019619">
    <property type="entry name" value="DUF2490"/>
</dbReference>
<feature type="signal peptide" evidence="1">
    <location>
        <begin position="1"/>
        <end position="22"/>
    </location>
</feature>
<dbReference type="Pfam" id="PF10677">
    <property type="entry name" value="DUF2490"/>
    <property type="match status" value="1"/>
</dbReference>
<dbReference type="Proteomes" id="UP000294848">
    <property type="component" value="Unassembled WGS sequence"/>
</dbReference>
<evidence type="ECO:0000256" key="1">
    <source>
        <dbReference type="SAM" id="SignalP"/>
    </source>
</evidence>
<accession>A0A4R6H5N0</accession>
<organism evidence="2 3">
    <name type="scientific">Sunxiuqinia elliptica</name>
    <dbReference type="NCBI Taxonomy" id="655355"/>
    <lineage>
        <taxon>Bacteria</taxon>
        <taxon>Pseudomonadati</taxon>
        <taxon>Bacteroidota</taxon>
        <taxon>Bacteroidia</taxon>
        <taxon>Marinilabiliales</taxon>
        <taxon>Prolixibacteraceae</taxon>
        <taxon>Sunxiuqinia</taxon>
    </lineage>
</organism>
<evidence type="ECO:0000313" key="2">
    <source>
        <dbReference type="EMBL" id="TDO03197.1"/>
    </source>
</evidence>
<dbReference type="RefSeq" id="WP_133464572.1">
    <property type="nucleotide sequence ID" value="NZ_SNWI01000003.1"/>
</dbReference>